<proteinExistence type="predicted"/>
<evidence type="ECO:0000313" key="3">
    <source>
        <dbReference type="Proteomes" id="UP000827892"/>
    </source>
</evidence>
<feature type="domain" description="DUF38" evidence="1">
    <location>
        <begin position="118"/>
        <end position="186"/>
    </location>
</feature>
<accession>A0AAE9A116</accession>
<reference evidence="2 3" key="1">
    <citation type="submission" date="2022-02" db="EMBL/GenBank/DDBJ databases">
        <title>Chromosome-level reference genomes for two strains of Caenorhabditis briggsae: an improved platform for comparative genomics.</title>
        <authorList>
            <person name="Stevens L."/>
            <person name="Andersen E.C."/>
        </authorList>
    </citation>
    <scope>NUCLEOTIDE SEQUENCE [LARGE SCALE GENOMIC DNA]</scope>
    <source>
        <strain evidence="2">QX1410_ONT</strain>
        <tissue evidence="2">Whole-organism</tissue>
    </source>
</reference>
<organism evidence="2 3">
    <name type="scientific">Caenorhabditis briggsae</name>
    <dbReference type="NCBI Taxonomy" id="6238"/>
    <lineage>
        <taxon>Eukaryota</taxon>
        <taxon>Metazoa</taxon>
        <taxon>Ecdysozoa</taxon>
        <taxon>Nematoda</taxon>
        <taxon>Chromadorea</taxon>
        <taxon>Rhabditida</taxon>
        <taxon>Rhabditina</taxon>
        <taxon>Rhabditomorpha</taxon>
        <taxon>Rhabditoidea</taxon>
        <taxon>Rhabditidae</taxon>
        <taxon>Peloderinae</taxon>
        <taxon>Caenorhabditis</taxon>
    </lineage>
</organism>
<evidence type="ECO:0000313" key="2">
    <source>
        <dbReference type="EMBL" id="ULT87440.1"/>
    </source>
</evidence>
<dbReference type="Proteomes" id="UP000827892">
    <property type="component" value="Chromosome V"/>
</dbReference>
<name>A0AAE9A116_CAEBR</name>
<dbReference type="Pfam" id="PF01827">
    <property type="entry name" value="FTH"/>
    <property type="match status" value="1"/>
</dbReference>
<dbReference type="EMBL" id="CP090895">
    <property type="protein sequence ID" value="ULT87440.1"/>
    <property type="molecule type" value="Genomic_DNA"/>
</dbReference>
<dbReference type="InterPro" id="IPR002900">
    <property type="entry name" value="DUF38/FTH_CAE_spp"/>
</dbReference>
<dbReference type="AlphaFoldDB" id="A0AAE9A116"/>
<gene>
    <name evidence="2" type="ORF">L3Y34_006925</name>
</gene>
<evidence type="ECO:0000259" key="1">
    <source>
        <dbReference type="Pfam" id="PF01827"/>
    </source>
</evidence>
<sequence>MSQQIYKALPIWQEIPEKFKVKIVNLLDFESRFCLRQCSVSDKELVDKCQIIIKSIFVVNTRDDEISVVIRVKHPRAYYFHALPKTTRGDHAVDRSVVEFLGHLGTNCKKFVFDGICNSEMMEKLGKMAQWKNATGICFPHWNILKLTHVLHCNSLRLAMKEFDSKDAKMLIETFIHKKVFKYDSTFFQIYVETSMNVEEVLLENDDDLKPKLTNANEDNYPSIRFQTFSQWFSG</sequence>
<protein>
    <recommendedName>
        <fullName evidence="1">DUF38 domain-containing protein</fullName>
    </recommendedName>
</protein>